<dbReference type="Gene3D" id="1.20.1440.120">
    <property type="entry name" value="Recombination protein O, C-terminal domain"/>
    <property type="match status" value="1"/>
</dbReference>
<dbReference type="InterPro" id="IPR012340">
    <property type="entry name" value="NA-bd_OB-fold"/>
</dbReference>
<evidence type="ECO:0000256" key="3">
    <source>
        <dbReference type="ARBA" id="ARBA00021310"/>
    </source>
</evidence>
<dbReference type="PANTHER" id="PTHR33991">
    <property type="entry name" value="DNA REPAIR PROTEIN RECO"/>
    <property type="match status" value="1"/>
</dbReference>
<dbReference type="InterPro" id="IPR037278">
    <property type="entry name" value="ARFGAP/RecO"/>
</dbReference>
<gene>
    <name evidence="8 10" type="primary">recO</name>
    <name evidence="10" type="ORF">G7070_00325</name>
</gene>
<keyword evidence="4 8" id="KW-0227">DNA damage</keyword>
<dbReference type="PANTHER" id="PTHR33991:SF1">
    <property type="entry name" value="DNA REPAIR PROTEIN RECO"/>
    <property type="match status" value="1"/>
</dbReference>
<dbReference type="GO" id="GO:0006302">
    <property type="term" value="P:double-strand break repair"/>
    <property type="evidence" value="ECO:0007669"/>
    <property type="project" value="TreeGrafter"/>
</dbReference>
<dbReference type="AlphaFoldDB" id="A0A6G7Y320"/>
<dbReference type="HAMAP" id="MF_00201">
    <property type="entry name" value="RecO"/>
    <property type="match status" value="1"/>
</dbReference>
<evidence type="ECO:0000256" key="4">
    <source>
        <dbReference type="ARBA" id="ARBA00022763"/>
    </source>
</evidence>
<dbReference type="Gene3D" id="2.40.50.140">
    <property type="entry name" value="Nucleic acid-binding proteins"/>
    <property type="match status" value="1"/>
</dbReference>
<feature type="domain" description="DNA replication/recombination mediator RecO N-terminal" evidence="9">
    <location>
        <begin position="1"/>
        <end position="77"/>
    </location>
</feature>
<keyword evidence="11" id="KW-1185">Reference proteome</keyword>
<dbReference type="InterPro" id="IPR022572">
    <property type="entry name" value="DNA_rep/recomb_RecO_N"/>
</dbReference>
<sequence length="260" mass="28066">MPTYRDEAVVLRTHKLGEADRIITLLSRRHGKIRAVARGVRRTSSKFGARLEPFSHVDLQFATGRTLDIITEAVTLHAWSEPLCADYGRYTVGQVMLETADRLVSVEKEPAPPQYRLLAGALYALISGTHDGERPATMVMDSYLLRALATSGFAPSLDACTACGEAGPHEAFSPAAGGSVCRRCRPPGTPLVRPGTLAYLGALISGDWPATRAADPTTQRQASGLVAAFAGWHLERGLRTLDQVDRSDTGAPDTYAPRLR</sequence>
<evidence type="ECO:0000313" key="11">
    <source>
        <dbReference type="Proteomes" id="UP000501058"/>
    </source>
</evidence>
<dbReference type="GO" id="GO:0043590">
    <property type="term" value="C:bacterial nucleoid"/>
    <property type="evidence" value="ECO:0007669"/>
    <property type="project" value="TreeGrafter"/>
</dbReference>
<evidence type="ECO:0000259" key="9">
    <source>
        <dbReference type="Pfam" id="PF11967"/>
    </source>
</evidence>
<evidence type="ECO:0000256" key="1">
    <source>
        <dbReference type="ARBA" id="ARBA00003065"/>
    </source>
</evidence>
<dbReference type="SUPFAM" id="SSF57863">
    <property type="entry name" value="ArfGap/RecO-like zinc finger"/>
    <property type="match status" value="1"/>
</dbReference>
<dbReference type="InterPro" id="IPR042242">
    <property type="entry name" value="RecO_C"/>
</dbReference>
<accession>A0A6G7Y320</accession>
<comment type="similarity">
    <text evidence="2 8">Belongs to the RecO family.</text>
</comment>
<dbReference type="NCBIfam" id="TIGR00613">
    <property type="entry name" value="reco"/>
    <property type="match status" value="1"/>
</dbReference>
<dbReference type="KEGG" id="prv:G7070_00325"/>
<dbReference type="SUPFAM" id="SSF50249">
    <property type="entry name" value="Nucleic acid-binding proteins"/>
    <property type="match status" value="1"/>
</dbReference>
<comment type="function">
    <text evidence="1 8">Involved in DNA repair and RecF pathway recombination.</text>
</comment>
<evidence type="ECO:0000256" key="5">
    <source>
        <dbReference type="ARBA" id="ARBA00023172"/>
    </source>
</evidence>
<dbReference type="RefSeq" id="WP_166230845.1">
    <property type="nucleotide sequence ID" value="NZ_CP049865.1"/>
</dbReference>
<protein>
    <recommendedName>
        <fullName evidence="3 8">DNA repair protein RecO</fullName>
    </recommendedName>
    <alternativeName>
        <fullName evidence="7 8">Recombination protein O</fullName>
    </alternativeName>
</protein>
<keyword evidence="5 8" id="KW-0233">DNA recombination</keyword>
<dbReference type="InterPro" id="IPR003717">
    <property type="entry name" value="RecO"/>
</dbReference>
<reference evidence="10 11" key="1">
    <citation type="submission" date="2020-03" db="EMBL/GenBank/DDBJ databases">
        <title>Propioniciclava sp. nov., isolated from Hydrophilus acuminatus.</title>
        <authorList>
            <person name="Hyun D.-W."/>
            <person name="Bae J.-W."/>
        </authorList>
    </citation>
    <scope>NUCLEOTIDE SEQUENCE [LARGE SCALE GENOMIC DNA]</scope>
    <source>
        <strain evidence="10 11">HDW11</strain>
    </source>
</reference>
<evidence type="ECO:0000256" key="2">
    <source>
        <dbReference type="ARBA" id="ARBA00007452"/>
    </source>
</evidence>
<organism evidence="10 11">
    <name type="scientific">Propioniciclava coleopterorum</name>
    <dbReference type="NCBI Taxonomy" id="2714937"/>
    <lineage>
        <taxon>Bacteria</taxon>
        <taxon>Bacillati</taxon>
        <taxon>Actinomycetota</taxon>
        <taxon>Actinomycetes</taxon>
        <taxon>Propionibacteriales</taxon>
        <taxon>Propionibacteriaceae</taxon>
        <taxon>Propioniciclava</taxon>
    </lineage>
</organism>
<dbReference type="EMBL" id="CP049865">
    <property type="protein sequence ID" value="QIK71007.1"/>
    <property type="molecule type" value="Genomic_DNA"/>
</dbReference>
<evidence type="ECO:0000256" key="7">
    <source>
        <dbReference type="ARBA" id="ARBA00033409"/>
    </source>
</evidence>
<dbReference type="Pfam" id="PF02565">
    <property type="entry name" value="RecO_C"/>
    <property type="match status" value="1"/>
</dbReference>
<evidence type="ECO:0000313" key="10">
    <source>
        <dbReference type="EMBL" id="QIK71007.1"/>
    </source>
</evidence>
<keyword evidence="6 8" id="KW-0234">DNA repair</keyword>
<name>A0A6G7Y320_9ACTN</name>
<evidence type="ECO:0000256" key="8">
    <source>
        <dbReference type="HAMAP-Rule" id="MF_00201"/>
    </source>
</evidence>
<dbReference type="GO" id="GO:0006310">
    <property type="term" value="P:DNA recombination"/>
    <property type="evidence" value="ECO:0007669"/>
    <property type="project" value="UniProtKB-UniRule"/>
</dbReference>
<dbReference type="Pfam" id="PF11967">
    <property type="entry name" value="RecO_N"/>
    <property type="match status" value="1"/>
</dbReference>
<proteinExistence type="inferred from homology"/>
<dbReference type="Proteomes" id="UP000501058">
    <property type="component" value="Chromosome"/>
</dbReference>
<evidence type="ECO:0000256" key="6">
    <source>
        <dbReference type="ARBA" id="ARBA00023204"/>
    </source>
</evidence>